<organism evidence="4 5">
    <name type="scientific">Rossellomorea vietnamensis</name>
    <dbReference type="NCBI Taxonomy" id="218284"/>
    <lineage>
        <taxon>Bacteria</taxon>
        <taxon>Bacillati</taxon>
        <taxon>Bacillota</taxon>
        <taxon>Bacilli</taxon>
        <taxon>Bacillales</taxon>
        <taxon>Bacillaceae</taxon>
        <taxon>Rossellomorea</taxon>
    </lineage>
</organism>
<proteinExistence type="predicted"/>
<dbReference type="SUPFAM" id="SSF55729">
    <property type="entry name" value="Acyl-CoA N-acyltransferases (Nat)"/>
    <property type="match status" value="1"/>
</dbReference>
<dbReference type="InterPro" id="IPR016181">
    <property type="entry name" value="Acyl_CoA_acyltransferase"/>
</dbReference>
<dbReference type="RefSeq" id="WP_148955373.1">
    <property type="nucleotide sequence ID" value="NZ_VTEG01000038.1"/>
</dbReference>
<gene>
    <name evidence="4" type="ORF">FZC84_22490</name>
</gene>
<dbReference type="InterPro" id="IPR050680">
    <property type="entry name" value="YpeA/RimI_acetyltransf"/>
</dbReference>
<keyword evidence="2" id="KW-0012">Acyltransferase</keyword>
<protein>
    <submittedName>
        <fullName evidence="4">GNAT family N-acetyltransferase</fullName>
    </submittedName>
</protein>
<dbReference type="Pfam" id="PF00583">
    <property type="entry name" value="Acetyltransf_1"/>
    <property type="match status" value="1"/>
</dbReference>
<accession>A0A5D4LY53</accession>
<dbReference type="GO" id="GO:0016747">
    <property type="term" value="F:acyltransferase activity, transferring groups other than amino-acyl groups"/>
    <property type="evidence" value="ECO:0007669"/>
    <property type="project" value="InterPro"/>
</dbReference>
<evidence type="ECO:0000256" key="1">
    <source>
        <dbReference type="ARBA" id="ARBA00022679"/>
    </source>
</evidence>
<dbReference type="PROSITE" id="PS51186">
    <property type="entry name" value="GNAT"/>
    <property type="match status" value="1"/>
</dbReference>
<dbReference type="InterPro" id="IPR000182">
    <property type="entry name" value="GNAT_dom"/>
</dbReference>
<comment type="caution">
    <text evidence="4">The sequence shown here is derived from an EMBL/GenBank/DDBJ whole genome shotgun (WGS) entry which is preliminary data.</text>
</comment>
<dbReference type="AlphaFoldDB" id="A0A5D4LY53"/>
<evidence type="ECO:0000313" key="4">
    <source>
        <dbReference type="EMBL" id="TYR94469.1"/>
    </source>
</evidence>
<evidence type="ECO:0000259" key="3">
    <source>
        <dbReference type="PROSITE" id="PS51186"/>
    </source>
</evidence>
<keyword evidence="1 4" id="KW-0808">Transferase</keyword>
<dbReference type="Proteomes" id="UP000325182">
    <property type="component" value="Unassembled WGS sequence"/>
</dbReference>
<evidence type="ECO:0000313" key="5">
    <source>
        <dbReference type="Proteomes" id="UP000325182"/>
    </source>
</evidence>
<sequence>MSEVKIGFLHENEIEVVSMDLESHGIYRNAEYLEDCIRQVEEGKRVIFLAKTEEKTVGMSHLLLTSRHPELRSENIPEINDLIVGPDQRGRGIGAKLLAAQEEYAKEQGFQSIGLCVGLYSDYGPAQRLYLQRGHIPDGRGVVYDYRMVEPGEMVRLDDELTLCLIKCLK</sequence>
<dbReference type="PANTHER" id="PTHR43420:SF52">
    <property type="entry name" value="N-ACETYLTRANSFERASE YODP"/>
    <property type="match status" value="1"/>
</dbReference>
<reference evidence="4 5" key="1">
    <citation type="submission" date="2019-08" db="EMBL/GenBank/DDBJ databases">
        <title>Bacillus genomes from the desert of Cuatro Cienegas, Coahuila.</title>
        <authorList>
            <person name="Olmedo-Alvarez G."/>
        </authorList>
    </citation>
    <scope>NUCLEOTIDE SEQUENCE [LARGE SCALE GENOMIC DNA]</scope>
    <source>
        <strain evidence="4 5">CH128b_4D</strain>
    </source>
</reference>
<evidence type="ECO:0000256" key="2">
    <source>
        <dbReference type="ARBA" id="ARBA00023315"/>
    </source>
</evidence>
<dbReference type="PANTHER" id="PTHR43420">
    <property type="entry name" value="ACETYLTRANSFERASE"/>
    <property type="match status" value="1"/>
</dbReference>
<dbReference type="Gene3D" id="3.40.630.30">
    <property type="match status" value="1"/>
</dbReference>
<name>A0A5D4LY53_9BACI</name>
<feature type="domain" description="N-acetyltransferase" evidence="3">
    <location>
        <begin position="1"/>
        <end position="153"/>
    </location>
</feature>
<dbReference type="CDD" id="cd04301">
    <property type="entry name" value="NAT_SF"/>
    <property type="match status" value="1"/>
</dbReference>
<dbReference type="EMBL" id="VTEG01000038">
    <property type="protein sequence ID" value="TYR94469.1"/>
    <property type="molecule type" value="Genomic_DNA"/>
</dbReference>